<keyword evidence="2" id="KW-0805">Transcription regulation</keyword>
<dbReference type="InterPro" id="IPR053187">
    <property type="entry name" value="Notoamide_regulator"/>
</dbReference>
<keyword evidence="5" id="KW-0539">Nucleus</keyword>
<gene>
    <name evidence="9" type="ORF">ANOM_009425</name>
</gene>
<dbReference type="PANTHER" id="PTHR47256">
    <property type="entry name" value="ZN(II)2CYS6 TRANSCRIPTION FACTOR (EUROFUNG)-RELATED"/>
    <property type="match status" value="1"/>
</dbReference>
<proteinExistence type="predicted"/>
<dbReference type="InterPro" id="IPR007219">
    <property type="entry name" value="XnlR_reg_dom"/>
</dbReference>
<evidence type="ECO:0000256" key="3">
    <source>
        <dbReference type="ARBA" id="ARBA00023125"/>
    </source>
</evidence>
<feature type="domain" description="Zn(2)-C6 fungal-type" evidence="8">
    <location>
        <begin position="35"/>
        <end position="64"/>
    </location>
</feature>
<dbReference type="SMART" id="SM00066">
    <property type="entry name" value="GAL4"/>
    <property type="match status" value="1"/>
</dbReference>
<feature type="coiled-coil region" evidence="6">
    <location>
        <begin position="562"/>
        <end position="589"/>
    </location>
</feature>
<keyword evidence="6" id="KW-0175">Coiled coil</keyword>
<feature type="compositionally biased region" description="Basic and acidic residues" evidence="7">
    <location>
        <begin position="1"/>
        <end position="10"/>
    </location>
</feature>
<evidence type="ECO:0000256" key="1">
    <source>
        <dbReference type="ARBA" id="ARBA00022723"/>
    </source>
</evidence>
<dbReference type="GO" id="GO:0006351">
    <property type="term" value="P:DNA-templated transcription"/>
    <property type="evidence" value="ECO:0007669"/>
    <property type="project" value="InterPro"/>
</dbReference>
<keyword evidence="3" id="KW-0238">DNA-binding</keyword>
<dbReference type="STRING" id="1509407.A0A0L1INY9"/>
<dbReference type="Pfam" id="PF00172">
    <property type="entry name" value="Zn_clus"/>
    <property type="match status" value="1"/>
</dbReference>
<dbReference type="GO" id="GO:0008270">
    <property type="term" value="F:zinc ion binding"/>
    <property type="evidence" value="ECO:0007669"/>
    <property type="project" value="InterPro"/>
</dbReference>
<dbReference type="CDD" id="cd00067">
    <property type="entry name" value="GAL4"/>
    <property type="match status" value="1"/>
</dbReference>
<dbReference type="GO" id="GO:0003677">
    <property type="term" value="F:DNA binding"/>
    <property type="evidence" value="ECO:0007669"/>
    <property type="project" value="UniProtKB-KW"/>
</dbReference>
<evidence type="ECO:0000256" key="5">
    <source>
        <dbReference type="ARBA" id="ARBA00023242"/>
    </source>
</evidence>
<evidence type="ECO:0000259" key="8">
    <source>
        <dbReference type="PROSITE" id="PS50048"/>
    </source>
</evidence>
<sequence>LQHIMTDSKRRLAPAPPGTPGGNDAHPRRKNVGTACSACKARKLKCTGTAPCANCVKSRLECTLDQTLDKRRRGALKRKIDQLEEKEDLLFRLVNVLRESGNRSTIPLLNLIRSNASLPEIQHYLNHQVPEVELALMPELIEVSHEVQRLQDADSRSVRRIMDAKRLSDQPLFQVPAKPWTSVVSDNDFVSHLVSLWLTWSHPFSNWVDRGQFVHDMQAGLLGAKYCSPFLVNAILAYACTYSDYPEAYAVPGDVSSKGAHFYNEAKRLLDKEEGRISLPTVQGIGVLWARACMIGQDRQAWIYRSQLAYSANELAQKHAVLTSTVNEDELRMARVVNNTNWGLFNSATTHSLLYEKTPTIKPPQQPSFLPVNHGSNQDEWNPYPIPADGTPSHTKCLFNELCTLNLIAYEVADFYFRKEAPRSRPDMERKTSEFHQRLTEWVNRLPQCLKTEKDTELPHILCLHMYYHAILITIYNPHRLSRETLMPYTNHDTIDPAQALTICLSSARSLAHWMQMYRTTWGLEHIPIFHIQWIQAALFILLENLQKEVNCEAFIILSIAAKAFSRRFEKAKRLLRSLQDTAQEMRINLPVEAAPLFVEIDSQWLMGPVRIKEETSDTASGDV</sequence>
<dbReference type="Pfam" id="PF04082">
    <property type="entry name" value="Fungal_trans"/>
    <property type="match status" value="1"/>
</dbReference>
<dbReference type="InterPro" id="IPR036864">
    <property type="entry name" value="Zn2-C6_fun-type_DNA-bd_sf"/>
</dbReference>
<dbReference type="SUPFAM" id="SSF57701">
    <property type="entry name" value="Zn2/Cys6 DNA-binding domain"/>
    <property type="match status" value="1"/>
</dbReference>
<dbReference type="PROSITE" id="PS50048">
    <property type="entry name" value="ZN2_CY6_FUNGAL_2"/>
    <property type="match status" value="1"/>
</dbReference>
<dbReference type="InterPro" id="IPR001138">
    <property type="entry name" value="Zn2Cys6_DnaBD"/>
</dbReference>
<dbReference type="GeneID" id="26811229"/>
<organism evidence="9 10">
    <name type="scientific">Aspergillus nomiae NRRL (strain ATCC 15546 / NRRL 13137 / CBS 260.88 / M93)</name>
    <dbReference type="NCBI Taxonomy" id="1509407"/>
    <lineage>
        <taxon>Eukaryota</taxon>
        <taxon>Fungi</taxon>
        <taxon>Dikarya</taxon>
        <taxon>Ascomycota</taxon>
        <taxon>Pezizomycotina</taxon>
        <taxon>Eurotiomycetes</taxon>
        <taxon>Eurotiomycetidae</taxon>
        <taxon>Eurotiales</taxon>
        <taxon>Aspergillaceae</taxon>
        <taxon>Aspergillus</taxon>
        <taxon>Aspergillus subgen. Circumdati</taxon>
    </lineage>
</organism>
<protein>
    <submittedName>
        <fullName evidence="9">Putative C6 transcription factor</fullName>
    </submittedName>
</protein>
<evidence type="ECO:0000256" key="4">
    <source>
        <dbReference type="ARBA" id="ARBA00023163"/>
    </source>
</evidence>
<evidence type="ECO:0000256" key="7">
    <source>
        <dbReference type="SAM" id="MobiDB-lite"/>
    </source>
</evidence>
<keyword evidence="1" id="KW-0479">Metal-binding</keyword>
<name>A0A0L1INY9_ASPN3</name>
<dbReference type="GO" id="GO:0009893">
    <property type="term" value="P:positive regulation of metabolic process"/>
    <property type="evidence" value="ECO:0007669"/>
    <property type="project" value="UniProtKB-ARBA"/>
</dbReference>
<feature type="region of interest" description="Disordered" evidence="7">
    <location>
        <begin position="1"/>
        <end position="30"/>
    </location>
</feature>
<dbReference type="PROSITE" id="PS00463">
    <property type="entry name" value="ZN2_CY6_FUNGAL_1"/>
    <property type="match status" value="1"/>
</dbReference>
<dbReference type="OrthoDB" id="2593732at2759"/>
<comment type="caution">
    <text evidence="9">The sequence shown here is derived from an EMBL/GenBank/DDBJ whole genome shotgun (WGS) entry which is preliminary data.</text>
</comment>
<dbReference type="Gene3D" id="4.10.240.10">
    <property type="entry name" value="Zn(2)-C6 fungal-type DNA-binding domain"/>
    <property type="match status" value="1"/>
</dbReference>
<reference evidence="9 10" key="1">
    <citation type="submission" date="2014-06" db="EMBL/GenBank/DDBJ databases">
        <title>The Genome of the Aflatoxigenic Filamentous Fungus Aspergillus nomius.</title>
        <authorList>
            <person name="Moore M.G."/>
            <person name="Shannon B.M."/>
            <person name="Brian M.M."/>
        </authorList>
    </citation>
    <scope>NUCLEOTIDE SEQUENCE [LARGE SCALE GENOMIC DNA]</scope>
    <source>
        <strain evidence="9 10">NRRL 13137</strain>
    </source>
</reference>
<evidence type="ECO:0000256" key="2">
    <source>
        <dbReference type="ARBA" id="ARBA00023015"/>
    </source>
</evidence>
<keyword evidence="4" id="KW-0804">Transcription</keyword>
<evidence type="ECO:0000313" key="9">
    <source>
        <dbReference type="EMBL" id="KNG81252.1"/>
    </source>
</evidence>
<evidence type="ECO:0000313" key="10">
    <source>
        <dbReference type="Proteomes" id="UP000037505"/>
    </source>
</evidence>
<dbReference type="CDD" id="cd12148">
    <property type="entry name" value="fungal_TF_MHR"/>
    <property type="match status" value="1"/>
</dbReference>
<dbReference type="RefSeq" id="XP_015402175.1">
    <property type="nucleotide sequence ID" value="XM_015554681.1"/>
</dbReference>
<keyword evidence="10" id="KW-1185">Reference proteome</keyword>
<dbReference type="AlphaFoldDB" id="A0A0L1INY9"/>
<dbReference type="PANTHER" id="PTHR47256:SF1">
    <property type="entry name" value="ZN(II)2CYS6 TRANSCRIPTION FACTOR (EUROFUNG)"/>
    <property type="match status" value="1"/>
</dbReference>
<dbReference type="Proteomes" id="UP000037505">
    <property type="component" value="Unassembled WGS sequence"/>
</dbReference>
<accession>A0A0L1INY9</accession>
<evidence type="ECO:0000256" key="6">
    <source>
        <dbReference type="SAM" id="Coils"/>
    </source>
</evidence>
<dbReference type="EMBL" id="JNOM01000473">
    <property type="protein sequence ID" value="KNG81252.1"/>
    <property type="molecule type" value="Genomic_DNA"/>
</dbReference>
<feature type="non-terminal residue" evidence="9">
    <location>
        <position position="1"/>
    </location>
</feature>
<dbReference type="GO" id="GO:0000981">
    <property type="term" value="F:DNA-binding transcription factor activity, RNA polymerase II-specific"/>
    <property type="evidence" value="ECO:0007669"/>
    <property type="project" value="InterPro"/>
</dbReference>